<keyword evidence="1" id="KW-0812">Transmembrane</keyword>
<dbReference type="Proteomes" id="UP000662747">
    <property type="component" value="Chromosome"/>
</dbReference>
<sequence>MGRIVTFVLGFGVIIAAVWYVMYRPAHTDPEAAAARGLEPARKAADRIEGEMQQRADDLLKQRAEQE</sequence>
<organism evidence="2 3">
    <name type="scientific">Pyxidicoccus parkwayensis</name>
    <dbReference type="NCBI Taxonomy" id="2813578"/>
    <lineage>
        <taxon>Bacteria</taxon>
        <taxon>Pseudomonadati</taxon>
        <taxon>Myxococcota</taxon>
        <taxon>Myxococcia</taxon>
        <taxon>Myxococcales</taxon>
        <taxon>Cystobacterineae</taxon>
        <taxon>Myxococcaceae</taxon>
        <taxon>Pyxidicoccus</taxon>
    </lineage>
</organism>
<evidence type="ECO:0000313" key="2">
    <source>
        <dbReference type="EMBL" id="QSQ23120.1"/>
    </source>
</evidence>
<feature type="transmembrane region" description="Helical" evidence="1">
    <location>
        <begin position="6"/>
        <end position="23"/>
    </location>
</feature>
<dbReference type="EMBL" id="CP071090">
    <property type="protein sequence ID" value="QSQ23120.1"/>
    <property type="molecule type" value="Genomic_DNA"/>
</dbReference>
<protein>
    <submittedName>
        <fullName evidence="2">Uncharacterized protein</fullName>
    </submittedName>
</protein>
<gene>
    <name evidence="2" type="ORF">JY651_49920</name>
</gene>
<name>A0ABX7NWF0_9BACT</name>
<keyword evidence="3" id="KW-1185">Reference proteome</keyword>
<evidence type="ECO:0000256" key="1">
    <source>
        <dbReference type="SAM" id="Phobius"/>
    </source>
</evidence>
<accession>A0ABX7NWF0</accession>
<proteinExistence type="predicted"/>
<dbReference type="RefSeq" id="WP_206724695.1">
    <property type="nucleotide sequence ID" value="NZ_CP071090.1"/>
</dbReference>
<keyword evidence="1" id="KW-0472">Membrane</keyword>
<keyword evidence="1" id="KW-1133">Transmembrane helix</keyword>
<reference evidence="2 3" key="1">
    <citation type="submission" date="2021-02" db="EMBL/GenBank/DDBJ databases">
        <title>De Novo genome assembly of isolated myxobacteria.</title>
        <authorList>
            <person name="Stevens D.C."/>
        </authorList>
    </citation>
    <scope>NUCLEOTIDE SEQUENCE [LARGE SCALE GENOMIC DNA]</scope>
    <source>
        <strain evidence="3">SCPEA02</strain>
    </source>
</reference>
<evidence type="ECO:0000313" key="3">
    <source>
        <dbReference type="Proteomes" id="UP000662747"/>
    </source>
</evidence>